<feature type="signal peptide" evidence="6">
    <location>
        <begin position="1"/>
        <end position="18"/>
    </location>
</feature>
<dbReference type="InterPro" id="IPR011990">
    <property type="entry name" value="TPR-like_helical_dom_sf"/>
</dbReference>
<dbReference type="AlphaFoldDB" id="A0A6G1ZBF2"/>
<comment type="similarity">
    <text evidence="2">Belongs to the SusD family.</text>
</comment>
<feature type="domain" description="SusD-like N-terminal" evidence="8">
    <location>
        <begin position="90"/>
        <end position="192"/>
    </location>
</feature>
<dbReference type="GO" id="GO:0009279">
    <property type="term" value="C:cell outer membrane"/>
    <property type="evidence" value="ECO:0007669"/>
    <property type="project" value="UniProtKB-SubCell"/>
</dbReference>
<protein>
    <submittedName>
        <fullName evidence="9">RagB/SusD family nutrient uptake outer membrane protein</fullName>
    </submittedName>
</protein>
<keyword evidence="3 6" id="KW-0732">Signal</keyword>
<evidence type="ECO:0000256" key="2">
    <source>
        <dbReference type="ARBA" id="ARBA00006275"/>
    </source>
</evidence>
<evidence type="ECO:0000256" key="6">
    <source>
        <dbReference type="SAM" id="SignalP"/>
    </source>
</evidence>
<evidence type="ECO:0000259" key="7">
    <source>
        <dbReference type="Pfam" id="PF07980"/>
    </source>
</evidence>
<evidence type="ECO:0000259" key="8">
    <source>
        <dbReference type="Pfam" id="PF14322"/>
    </source>
</evidence>
<evidence type="ECO:0000313" key="9">
    <source>
        <dbReference type="EMBL" id="MRY11257.1"/>
    </source>
</evidence>
<dbReference type="Pfam" id="PF14322">
    <property type="entry name" value="SusD-like_3"/>
    <property type="match status" value="1"/>
</dbReference>
<evidence type="ECO:0000256" key="3">
    <source>
        <dbReference type="ARBA" id="ARBA00022729"/>
    </source>
</evidence>
<feature type="domain" description="RagB/SusD" evidence="7">
    <location>
        <begin position="323"/>
        <end position="637"/>
    </location>
</feature>
<dbReference type="InterPro" id="IPR012944">
    <property type="entry name" value="SusD_RagB_dom"/>
</dbReference>
<keyword evidence="5" id="KW-0998">Cell outer membrane</keyword>
<keyword evidence="4" id="KW-0472">Membrane</keyword>
<dbReference type="RefSeq" id="WP_010801582.1">
    <property type="nucleotide sequence ID" value="NZ_CAJSYT010000036.1"/>
</dbReference>
<proteinExistence type="inferred from homology"/>
<evidence type="ECO:0000256" key="4">
    <source>
        <dbReference type="ARBA" id="ARBA00023136"/>
    </source>
</evidence>
<dbReference type="Gene3D" id="1.25.40.390">
    <property type="match status" value="1"/>
</dbReference>
<dbReference type="SUPFAM" id="SSF48452">
    <property type="entry name" value="TPR-like"/>
    <property type="match status" value="1"/>
</dbReference>
<evidence type="ECO:0000256" key="1">
    <source>
        <dbReference type="ARBA" id="ARBA00004442"/>
    </source>
</evidence>
<dbReference type="EMBL" id="WKLP01000008">
    <property type="protein sequence ID" value="MRY11257.1"/>
    <property type="molecule type" value="Genomic_DNA"/>
</dbReference>
<dbReference type="PROSITE" id="PS51257">
    <property type="entry name" value="PROKAR_LIPOPROTEIN"/>
    <property type="match status" value="1"/>
</dbReference>
<dbReference type="Pfam" id="PF07980">
    <property type="entry name" value="SusD_RagB"/>
    <property type="match status" value="1"/>
</dbReference>
<evidence type="ECO:0000256" key="5">
    <source>
        <dbReference type="ARBA" id="ARBA00023237"/>
    </source>
</evidence>
<feature type="chain" id="PRO_5026006666" evidence="6">
    <location>
        <begin position="19"/>
        <end position="637"/>
    </location>
</feature>
<reference evidence="9" key="1">
    <citation type="journal article" date="2019" name="Nat. Med.">
        <title>A library of human gut bacterial isolates paired with longitudinal multiomics data enables mechanistic microbiome research.</title>
        <authorList>
            <person name="Poyet M."/>
            <person name="Groussin M."/>
            <person name="Gibbons S.M."/>
            <person name="Avila-Pacheco J."/>
            <person name="Jiang X."/>
            <person name="Kearney S.M."/>
            <person name="Perrotta A.R."/>
            <person name="Berdy B."/>
            <person name="Zhao S."/>
            <person name="Lieberman T.D."/>
            <person name="Swanson P.K."/>
            <person name="Smith M."/>
            <person name="Roesemann S."/>
            <person name="Alexander J.E."/>
            <person name="Rich S.A."/>
            <person name="Livny J."/>
            <person name="Vlamakis H."/>
            <person name="Clish C."/>
            <person name="Bullock K."/>
            <person name="Deik A."/>
            <person name="Scott J."/>
            <person name="Pierce K.A."/>
            <person name="Xavier R.J."/>
            <person name="Alm E.J."/>
        </authorList>
    </citation>
    <scope>NUCLEOTIDE SEQUENCE</scope>
    <source>
        <strain evidence="9">BIOML-A4</strain>
    </source>
</reference>
<comment type="subcellular location">
    <subcellularLocation>
        <location evidence="1">Cell outer membrane</location>
    </subcellularLocation>
</comment>
<organism evidence="9">
    <name type="scientific">Parabacteroides goldsteinii</name>
    <dbReference type="NCBI Taxonomy" id="328812"/>
    <lineage>
        <taxon>Bacteria</taxon>
        <taxon>Pseudomonadati</taxon>
        <taxon>Bacteroidota</taxon>
        <taxon>Bacteroidia</taxon>
        <taxon>Bacteroidales</taxon>
        <taxon>Tannerellaceae</taxon>
        <taxon>Parabacteroides</taxon>
    </lineage>
</organism>
<name>A0A6G1ZBF2_9BACT</name>
<comment type="caution">
    <text evidence="9">The sequence shown here is derived from an EMBL/GenBank/DDBJ whole genome shotgun (WGS) entry which is preliminary data.</text>
</comment>
<sequence length="637" mass="73808">MKKIIISMMIGACLIFSACSDFLDVSDELASNLTIEQTFNNVKYTRRWHANIFNCISEYSRIFDSPTGFSNPWYSLCGEGCVNHNTAKTEMTNGFNASNAGFHRFNTIYQYIRQAYLFLDNAKPIGVASDQEKLTEDDINRMKSEAKFLIAYSYFSLFELYGPVPIVESAIESSSTSFDFSRATVDEMINYIDGLYQEVLDENYLPTTLRSTNMTGEEVENMNEIVRPTRAVVLAMRAKLWVYAASKLFNGGYKEALDLTNEDGTRLFPEYNASKWETAKKHLETFLRFAENEGYQLFRVFDKNSGAENHSQSVYRLFQEYNKEIIWADTEGYMLDGNGSFDRRCRPTDIMDGWSGVGVSQQAVDAFFTKNGLDIFEDQEHDETGFTDIENPCAYKKPQIDKQIFNMYVDREPRFYHSVTYQGKSWHIQQKEGWAVDFSVNGNNSTNIAWREHYTGYLLYKRCNQELYPAGSYLQKYARPSILLRLADFYLYYAEVCNEINPSDPNIIKYLDMVRDRAGIPGYQELQNSGKKKGVIGNYEAQAYAIRRERQVEFFSEGQRYFDIRRWMICDAGEEADQTVFYGMNVDGEASLPPSDPNSFFHRKLIRNHQWVRAMYLYPIPHNEIEKSPSLVQNPLW</sequence>
<dbReference type="InterPro" id="IPR033985">
    <property type="entry name" value="SusD-like_N"/>
</dbReference>
<gene>
    <name evidence="9" type="ORF">GKE01_07200</name>
</gene>
<accession>A0A6G1ZBF2</accession>